<gene>
    <name evidence="2" type="ORF">BRAFLDRAFT_79308</name>
</gene>
<dbReference type="AlphaFoldDB" id="C3YGS9"/>
<evidence type="ECO:0000256" key="1">
    <source>
        <dbReference type="SAM" id="MobiDB-lite"/>
    </source>
</evidence>
<protein>
    <submittedName>
        <fullName evidence="2">Uncharacterized protein</fullName>
    </submittedName>
</protein>
<dbReference type="EMBL" id="GG666512">
    <property type="protein sequence ID" value="EEN60400.1"/>
    <property type="molecule type" value="Genomic_DNA"/>
</dbReference>
<proteinExistence type="predicted"/>
<evidence type="ECO:0000313" key="2">
    <source>
        <dbReference type="EMBL" id="EEN60400.1"/>
    </source>
</evidence>
<dbReference type="InParanoid" id="C3YGS9"/>
<feature type="compositionally biased region" description="Basic and acidic residues" evidence="1">
    <location>
        <begin position="51"/>
        <end position="70"/>
    </location>
</feature>
<accession>C3YGS9</accession>
<reference evidence="2" key="1">
    <citation type="journal article" date="2008" name="Nature">
        <title>The amphioxus genome and the evolution of the chordate karyotype.</title>
        <authorList>
            <consortium name="US DOE Joint Genome Institute (JGI-PGF)"/>
            <person name="Putnam N.H."/>
            <person name="Butts T."/>
            <person name="Ferrier D.E.K."/>
            <person name="Furlong R.F."/>
            <person name="Hellsten U."/>
            <person name="Kawashima T."/>
            <person name="Robinson-Rechavi M."/>
            <person name="Shoguchi E."/>
            <person name="Terry A."/>
            <person name="Yu J.-K."/>
            <person name="Benito-Gutierrez E.L."/>
            <person name="Dubchak I."/>
            <person name="Garcia-Fernandez J."/>
            <person name="Gibson-Brown J.J."/>
            <person name="Grigoriev I.V."/>
            <person name="Horton A.C."/>
            <person name="de Jong P.J."/>
            <person name="Jurka J."/>
            <person name="Kapitonov V.V."/>
            <person name="Kohara Y."/>
            <person name="Kuroki Y."/>
            <person name="Lindquist E."/>
            <person name="Lucas S."/>
            <person name="Osoegawa K."/>
            <person name="Pennacchio L.A."/>
            <person name="Salamov A.A."/>
            <person name="Satou Y."/>
            <person name="Sauka-Spengler T."/>
            <person name="Schmutz J."/>
            <person name="Shin-I T."/>
            <person name="Toyoda A."/>
            <person name="Bronner-Fraser M."/>
            <person name="Fujiyama A."/>
            <person name="Holland L.Z."/>
            <person name="Holland P.W.H."/>
            <person name="Satoh N."/>
            <person name="Rokhsar D.S."/>
        </authorList>
    </citation>
    <scope>NUCLEOTIDE SEQUENCE [LARGE SCALE GENOMIC DNA]</scope>
    <source>
        <strain evidence="2">S238N-H82</strain>
        <tissue evidence="2">Testes</tissue>
    </source>
</reference>
<feature type="region of interest" description="Disordered" evidence="1">
    <location>
        <begin position="51"/>
        <end position="97"/>
    </location>
</feature>
<name>C3YGS9_BRAFL</name>
<sequence length="202" mass="23077">MWWSLTALTSHQLVSRSTCTRFRPFLFSHHSRLNISQPVLRFSLATQEWDTHKPSREGEKLGHSAPDHVSHAAPLRNTNFPRGRRRNGPASDRSGSKTLPRWTGVCLRCGVDEKVMPANAGQVPLSEALLLFPKKGQKSVSLPETFTPNRTTASILVVDSVLLPLNCEVDRKHLRRRAGRKRRDLLWIIFPFEPWQVQLECR</sequence>
<organism>
    <name type="scientific">Branchiostoma floridae</name>
    <name type="common">Florida lancelet</name>
    <name type="synonym">Amphioxus</name>
    <dbReference type="NCBI Taxonomy" id="7739"/>
    <lineage>
        <taxon>Eukaryota</taxon>
        <taxon>Metazoa</taxon>
        <taxon>Chordata</taxon>
        <taxon>Cephalochordata</taxon>
        <taxon>Leptocardii</taxon>
        <taxon>Amphioxiformes</taxon>
        <taxon>Branchiostomatidae</taxon>
        <taxon>Branchiostoma</taxon>
    </lineage>
</organism>